<protein>
    <submittedName>
        <fullName evidence="1">Uncharacterized protein</fullName>
    </submittedName>
</protein>
<dbReference type="KEGG" id="fpa:FPR_22640"/>
<accession>D4KC80</accession>
<proteinExistence type="predicted"/>
<reference evidence="1 2" key="1">
    <citation type="submission" date="2010-03" db="EMBL/GenBank/DDBJ databases">
        <title>The genome sequence of Faecalibacterium prausnitzii SL3/3.</title>
        <authorList>
            <consortium name="metaHIT consortium -- http://www.metahit.eu/"/>
            <person name="Pajon A."/>
            <person name="Turner K."/>
            <person name="Parkhill J."/>
            <person name="Duncan S."/>
            <person name="Flint H."/>
        </authorList>
    </citation>
    <scope>NUCLEOTIDE SEQUENCE [LARGE SCALE GENOMIC DNA]</scope>
    <source>
        <strain evidence="1 2">SL3/3</strain>
    </source>
</reference>
<organism evidence="1 2">
    <name type="scientific">Faecalibacterium prausnitzii SL3/3</name>
    <dbReference type="NCBI Taxonomy" id="657322"/>
    <lineage>
        <taxon>Bacteria</taxon>
        <taxon>Bacillati</taxon>
        <taxon>Bacillota</taxon>
        <taxon>Clostridia</taxon>
        <taxon>Eubacteriales</taxon>
        <taxon>Oscillospiraceae</taxon>
        <taxon>Faecalibacterium</taxon>
    </lineage>
</organism>
<dbReference type="RefSeq" id="WP_015537964.1">
    <property type="nucleotide sequence ID" value="NC_021020.1"/>
</dbReference>
<dbReference type="Proteomes" id="UP000007059">
    <property type="component" value="Chromosome"/>
</dbReference>
<sequence length="79" mass="9168">MKRFTLYDIRTVDDGCGVQVCKSERYDSIVLLDSDDSKKKLGEFDTIGELKELLYKFGLQSSLENILDDIEAEEDYYED</sequence>
<dbReference type="AlphaFoldDB" id="D4KC80"/>
<name>D4KC80_9FIRM</name>
<reference evidence="1 2" key="2">
    <citation type="submission" date="2010-03" db="EMBL/GenBank/DDBJ databases">
        <authorList>
            <person name="Pajon A."/>
        </authorList>
    </citation>
    <scope>NUCLEOTIDE SEQUENCE [LARGE SCALE GENOMIC DNA]</scope>
    <source>
        <strain evidence="1 2">SL3/3</strain>
    </source>
</reference>
<gene>
    <name evidence="1" type="ORF">FPR_22640</name>
</gene>
<dbReference type="HOGENOM" id="CLU_2600873_0_0_9"/>
<evidence type="ECO:0000313" key="2">
    <source>
        <dbReference type="Proteomes" id="UP000007059"/>
    </source>
</evidence>
<evidence type="ECO:0000313" key="1">
    <source>
        <dbReference type="EMBL" id="CBL02443.1"/>
    </source>
</evidence>
<dbReference type="EMBL" id="FP929046">
    <property type="protein sequence ID" value="CBL02443.1"/>
    <property type="molecule type" value="Genomic_DNA"/>
</dbReference>
<dbReference type="PATRIC" id="fig|657322.3.peg.2176"/>